<proteinExistence type="predicted"/>
<keyword evidence="1" id="KW-0805">Transcription regulation</keyword>
<feature type="domain" description="HTH luxR-type" evidence="4">
    <location>
        <begin position="132"/>
        <end position="196"/>
    </location>
</feature>
<dbReference type="SUPFAM" id="SSF46894">
    <property type="entry name" value="C-terminal effector domain of the bipartite response regulators"/>
    <property type="match status" value="1"/>
</dbReference>
<dbReference type="Proteomes" id="UP000507962">
    <property type="component" value="Unassembled WGS sequence"/>
</dbReference>
<evidence type="ECO:0000313" key="6">
    <source>
        <dbReference type="Proteomes" id="UP000507962"/>
    </source>
</evidence>
<dbReference type="GO" id="GO:0003677">
    <property type="term" value="F:DNA binding"/>
    <property type="evidence" value="ECO:0007669"/>
    <property type="project" value="UniProtKB-KW"/>
</dbReference>
<dbReference type="CDD" id="cd06170">
    <property type="entry name" value="LuxR_C_like"/>
    <property type="match status" value="1"/>
</dbReference>
<dbReference type="PROSITE" id="PS50043">
    <property type="entry name" value="HTH_LUXR_2"/>
    <property type="match status" value="1"/>
</dbReference>
<dbReference type="Pfam" id="PF00196">
    <property type="entry name" value="GerE"/>
    <property type="match status" value="1"/>
</dbReference>
<keyword evidence="6" id="KW-1185">Reference proteome</keyword>
<accession>A0A4U8YMA2</accession>
<dbReference type="AlphaFoldDB" id="A0A4U8YMA2"/>
<dbReference type="RefSeq" id="WP_180141376.1">
    <property type="nucleotide sequence ID" value="NZ_CAADHO010000004.1"/>
</dbReference>
<dbReference type="PROSITE" id="PS00622">
    <property type="entry name" value="HTH_LUXR_1"/>
    <property type="match status" value="1"/>
</dbReference>
<dbReference type="PRINTS" id="PR00038">
    <property type="entry name" value="HTHLUXR"/>
</dbReference>
<dbReference type="Gene3D" id="3.40.50.2300">
    <property type="match status" value="1"/>
</dbReference>
<evidence type="ECO:0000256" key="2">
    <source>
        <dbReference type="ARBA" id="ARBA00023125"/>
    </source>
</evidence>
<dbReference type="InterPro" id="IPR036388">
    <property type="entry name" value="WH-like_DNA-bd_sf"/>
</dbReference>
<reference evidence="5 6" key="1">
    <citation type="submission" date="2019-03" db="EMBL/GenBank/DDBJ databases">
        <authorList>
            <person name="Nijsse B."/>
        </authorList>
    </citation>
    <scope>NUCLEOTIDE SEQUENCE [LARGE SCALE GENOMIC DNA]</scope>
    <source>
        <strain evidence="5">Desulfoluna butyratoxydans MSL71</strain>
    </source>
</reference>
<keyword evidence="3" id="KW-0804">Transcription</keyword>
<dbReference type="PANTHER" id="PTHR43214">
    <property type="entry name" value="TWO-COMPONENT RESPONSE REGULATOR"/>
    <property type="match status" value="1"/>
</dbReference>
<dbReference type="InterPro" id="IPR016032">
    <property type="entry name" value="Sig_transdc_resp-reg_C-effctor"/>
</dbReference>
<dbReference type="EMBL" id="CAADHO010000004">
    <property type="protein sequence ID" value="VFQ45166.1"/>
    <property type="molecule type" value="Genomic_DNA"/>
</dbReference>
<keyword evidence="2" id="KW-0238">DNA-binding</keyword>
<dbReference type="SMART" id="SM00421">
    <property type="entry name" value="HTH_LUXR"/>
    <property type="match status" value="1"/>
</dbReference>
<dbReference type="InterPro" id="IPR000792">
    <property type="entry name" value="Tscrpt_reg_LuxR_C"/>
</dbReference>
<protein>
    <submittedName>
        <fullName evidence="5">Transcription regulator luxr c-terminal</fullName>
    </submittedName>
</protein>
<evidence type="ECO:0000259" key="4">
    <source>
        <dbReference type="PROSITE" id="PS50043"/>
    </source>
</evidence>
<dbReference type="GO" id="GO:0006355">
    <property type="term" value="P:regulation of DNA-templated transcription"/>
    <property type="evidence" value="ECO:0007669"/>
    <property type="project" value="InterPro"/>
</dbReference>
<sequence>MICVCSSDSRWVKSLAGLPLDDDNLVHVTGLEGLSDVEPNSVSLLLIDLKSCGEDNLDSVVPPMIALAERPLYDQGMRLLRRGVRGYGNRHMHRENLAQAITAVKEGQVWMPPEFVTRMIASLTPTLPEKALPDTLEPLSRREEEVAGFVAEGLSNKEIAEKMVITVRTVKAHLTSIFAKTGFRDRLELAVKMKKG</sequence>
<dbReference type="InterPro" id="IPR039420">
    <property type="entry name" value="WalR-like"/>
</dbReference>
<organism evidence="5 6">
    <name type="scientific">Desulfoluna butyratoxydans</name>
    <dbReference type="NCBI Taxonomy" id="231438"/>
    <lineage>
        <taxon>Bacteria</taxon>
        <taxon>Pseudomonadati</taxon>
        <taxon>Thermodesulfobacteriota</taxon>
        <taxon>Desulfobacteria</taxon>
        <taxon>Desulfobacterales</taxon>
        <taxon>Desulfolunaceae</taxon>
        <taxon>Desulfoluna</taxon>
    </lineage>
</organism>
<name>A0A4U8YMA2_9BACT</name>
<evidence type="ECO:0000256" key="1">
    <source>
        <dbReference type="ARBA" id="ARBA00023015"/>
    </source>
</evidence>
<dbReference type="Gene3D" id="1.10.10.10">
    <property type="entry name" value="Winged helix-like DNA-binding domain superfamily/Winged helix DNA-binding domain"/>
    <property type="match status" value="1"/>
</dbReference>
<evidence type="ECO:0000256" key="3">
    <source>
        <dbReference type="ARBA" id="ARBA00023163"/>
    </source>
</evidence>
<gene>
    <name evidence="5" type="ORF">MSL71_28230</name>
</gene>
<dbReference type="PANTHER" id="PTHR43214:SF24">
    <property type="entry name" value="TRANSCRIPTIONAL REGULATORY PROTEIN NARL-RELATED"/>
    <property type="match status" value="1"/>
</dbReference>
<evidence type="ECO:0000313" key="5">
    <source>
        <dbReference type="EMBL" id="VFQ45166.1"/>
    </source>
</evidence>